<dbReference type="SUPFAM" id="SSF57850">
    <property type="entry name" value="RING/U-box"/>
    <property type="match status" value="1"/>
</dbReference>
<evidence type="ECO:0000256" key="3">
    <source>
        <dbReference type="ARBA" id="ARBA00022833"/>
    </source>
</evidence>
<dbReference type="Gene3D" id="3.40.1090.10">
    <property type="entry name" value="Cytosolic phospholipase A2 catalytic domain"/>
    <property type="match status" value="1"/>
</dbReference>
<dbReference type="PROSITE" id="PS00518">
    <property type="entry name" value="ZF_RING_1"/>
    <property type="match status" value="1"/>
</dbReference>
<dbReference type="CDD" id="cd07199">
    <property type="entry name" value="Pat17_PNPLA8_PNPLA9_like"/>
    <property type="match status" value="1"/>
</dbReference>
<dbReference type="InterPro" id="IPR001841">
    <property type="entry name" value="Znf_RING"/>
</dbReference>
<dbReference type="PANTHER" id="PTHR24185:SF8">
    <property type="entry name" value="PNPLA DOMAIN-CONTAINING PROTEIN"/>
    <property type="match status" value="1"/>
</dbReference>
<protein>
    <recommendedName>
        <fullName evidence="6">RING-type domain-containing protein</fullName>
    </recommendedName>
</protein>
<dbReference type="SUPFAM" id="SSF52151">
    <property type="entry name" value="FabD/lysophospholipase-like"/>
    <property type="match status" value="1"/>
</dbReference>
<keyword evidence="4" id="KW-0443">Lipid metabolism</keyword>
<proteinExistence type="predicted"/>
<name>A0A9W9INK2_9EURO</name>
<sequence>MFSATHLSELFRLAVENLCLSPLLQFDFIAATRQQNPLDGSFTSHLKEFLVLAGKSRAPYEAISSHIASAVLMDAYPPGMHLFCPRRVFRSLYHSSCYMAHREIYSTDQLTKVQCDRIENRLYALYEYMTLGPCNAAQIHLDNIQGQGKYWNWLKSNRTCLVCVRQSPEHSLPCGHSICDTCAQIFGNPSLTWESQYIIQICPLCGASKALTIRLKPATASTRVLSIDGGGPRAIIPLENLEILQKTLGSEIQISDLIDLTVGCSSGGLISLSKFVLRMEVKTCKALFQDLAKKVLAPAQKKRLLRSWLSDSLYDVEALEDALKEHYSSTRRMFDTPQASLSSNKVAIVASEIKDGAPFIFANYNGAAPHRADPAYGRLRPDCETEPYLWQIPDVFISLGTGSGANDTASTTVSRFRNIFVDGWVPRVYRSFSSSFEGQCTWKEFLGGLDDRNRDDYFRFDVSVPGGLPRMDNTECMDGLSKLVHTKSSGERKHREAIAALLVSTFFFQLDRKPEYYSGFLQCVGTIRCRAPASHVLNWMNTFDESKKYFFKDAINLGLHLTPDDICEHCHRYSRRVRFIVRDYKENIGLCVELSGKLHCLSAFPNNMQWFVEQQGIDRVFGSPDHKAISAGGCPFCDGQDSGRPRKRKYIDI</sequence>
<evidence type="ECO:0000256" key="1">
    <source>
        <dbReference type="ARBA" id="ARBA00022723"/>
    </source>
</evidence>
<dbReference type="PROSITE" id="PS50089">
    <property type="entry name" value="ZF_RING_2"/>
    <property type="match status" value="1"/>
</dbReference>
<evidence type="ECO:0000256" key="4">
    <source>
        <dbReference type="ARBA" id="ARBA00023098"/>
    </source>
</evidence>
<dbReference type="InterPro" id="IPR013083">
    <property type="entry name" value="Znf_RING/FYVE/PHD"/>
</dbReference>
<dbReference type="InterPro" id="IPR016035">
    <property type="entry name" value="Acyl_Trfase/lysoPLipase"/>
</dbReference>
<dbReference type="Gene3D" id="3.30.40.10">
    <property type="entry name" value="Zinc/RING finger domain, C3HC4 (zinc finger)"/>
    <property type="match status" value="1"/>
</dbReference>
<dbReference type="InterPro" id="IPR017907">
    <property type="entry name" value="Znf_RING_CS"/>
</dbReference>
<keyword evidence="3" id="KW-0862">Zinc</keyword>
<dbReference type="InterPro" id="IPR002641">
    <property type="entry name" value="PNPLA_dom"/>
</dbReference>
<gene>
    <name evidence="7" type="ORF">N7492_002176</name>
</gene>
<reference evidence="7" key="1">
    <citation type="submission" date="2022-11" db="EMBL/GenBank/DDBJ databases">
        <authorList>
            <person name="Petersen C."/>
        </authorList>
    </citation>
    <scope>NUCLEOTIDE SEQUENCE</scope>
    <source>
        <strain evidence="7">IBT 21917</strain>
    </source>
</reference>
<dbReference type="OrthoDB" id="194358at2759"/>
<comment type="caution">
    <text evidence="7">The sequence shown here is derived from an EMBL/GenBank/DDBJ whole genome shotgun (WGS) entry which is preliminary data.</text>
</comment>
<dbReference type="GO" id="GO:0046486">
    <property type="term" value="P:glycerolipid metabolic process"/>
    <property type="evidence" value="ECO:0007669"/>
    <property type="project" value="UniProtKB-ARBA"/>
</dbReference>
<evidence type="ECO:0000259" key="6">
    <source>
        <dbReference type="PROSITE" id="PS50089"/>
    </source>
</evidence>
<evidence type="ECO:0000256" key="2">
    <source>
        <dbReference type="ARBA" id="ARBA00022771"/>
    </source>
</evidence>
<keyword evidence="2 5" id="KW-0863">Zinc-finger</keyword>
<dbReference type="Proteomes" id="UP001146351">
    <property type="component" value="Unassembled WGS sequence"/>
</dbReference>
<dbReference type="AlphaFoldDB" id="A0A9W9INK2"/>
<feature type="domain" description="RING-type" evidence="6">
    <location>
        <begin position="160"/>
        <end position="205"/>
    </location>
</feature>
<accession>A0A9W9INK2</accession>
<dbReference type="GO" id="GO:0019369">
    <property type="term" value="P:arachidonate metabolic process"/>
    <property type="evidence" value="ECO:0007669"/>
    <property type="project" value="TreeGrafter"/>
</dbReference>
<keyword evidence="1" id="KW-0479">Metal-binding</keyword>
<dbReference type="EMBL" id="JAPQKO010000002">
    <property type="protein sequence ID" value="KAJ5178966.1"/>
    <property type="molecule type" value="Genomic_DNA"/>
</dbReference>
<reference evidence="7" key="2">
    <citation type="journal article" date="2023" name="IMA Fungus">
        <title>Comparative genomic study of the Penicillium genus elucidates a diverse pangenome and 15 lateral gene transfer events.</title>
        <authorList>
            <person name="Petersen C."/>
            <person name="Sorensen T."/>
            <person name="Nielsen M.R."/>
            <person name="Sondergaard T.E."/>
            <person name="Sorensen J.L."/>
            <person name="Fitzpatrick D.A."/>
            <person name="Frisvad J.C."/>
            <person name="Nielsen K.L."/>
        </authorList>
    </citation>
    <scope>NUCLEOTIDE SEQUENCE</scope>
    <source>
        <strain evidence="7">IBT 21917</strain>
    </source>
</reference>
<evidence type="ECO:0000256" key="5">
    <source>
        <dbReference type="PROSITE-ProRule" id="PRU00175"/>
    </source>
</evidence>
<dbReference type="GO" id="GO:0047499">
    <property type="term" value="F:calcium-independent phospholipase A2 activity"/>
    <property type="evidence" value="ECO:0007669"/>
    <property type="project" value="TreeGrafter"/>
</dbReference>
<dbReference type="GO" id="GO:0016020">
    <property type="term" value="C:membrane"/>
    <property type="evidence" value="ECO:0007669"/>
    <property type="project" value="TreeGrafter"/>
</dbReference>
<dbReference type="GO" id="GO:0008270">
    <property type="term" value="F:zinc ion binding"/>
    <property type="evidence" value="ECO:0007669"/>
    <property type="project" value="UniProtKB-KW"/>
</dbReference>
<dbReference type="Pfam" id="PF01734">
    <property type="entry name" value="Patatin"/>
    <property type="match status" value="1"/>
</dbReference>
<organism evidence="7 8">
    <name type="scientific">Penicillium capsulatum</name>
    <dbReference type="NCBI Taxonomy" id="69766"/>
    <lineage>
        <taxon>Eukaryota</taxon>
        <taxon>Fungi</taxon>
        <taxon>Dikarya</taxon>
        <taxon>Ascomycota</taxon>
        <taxon>Pezizomycotina</taxon>
        <taxon>Eurotiomycetes</taxon>
        <taxon>Eurotiomycetidae</taxon>
        <taxon>Eurotiales</taxon>
        <taxon>Aspergillaceae</taxon>
        <taxon>Penicillium</taxon>
    </lineage>
</organism>
<dbReference type="PANTHER" id="PTHR24185">
    <property type="entry name" value="CALCIUM-INDEPENDENT PHOSPHOLIPASE A2-GAMMA"/>
    <property type="match status" value="1"/>
</dbReference>
<evidence type="ECO:0000313" key="7">
    <source>
        <dbReference type="EMBL" id="KAJ5178966.1"/>
    </source>
</evidence>
<keyword evidence="8" id="KW-1185">Reference proteome</keyword>
<evidence type="ECO:0000313" key="8">
    <source>
        <dbReference type="Proteomes" id="UP001146351"/>
    </source>
</evidence>